<feature type="domain" description="RING-type" evidence="4">
    <location>
        <begin position="61"/>
        <end position="110"/>
    </location>
</feature>
<evidence type="ECO:0000256" key="3">
    <source>
        <dbReference type="SAM" id="Phobius"/>
    </source>
</evidence>
<gene>
    <name evidence="5" type="ORF">PGLA2088_LOCUS40543</name>
</gene>
<evidence type="ECO:0000313" key="6">
    <source>
        <dbReference type="Proteomes" id="UP000626109"/>
    </source>
</evidence>
<evidence type="ECO:0000256" key="2">
    <source>
        <dbReference type="SAM" id="MobiDB-lite"/>
    </source>
</evidence>
<dbReference type="AlphaFoldDB" id="A0A813L3T8"/>
<protein>
    <recommendedName>
        <fullName evidence="4">RING-type domain-containing protein</fullName>
    </recommendedName>
</protein>
<feature type="transmembrane region" description="Helical" evidence="3">
    <location>
        <begin position="6"/>
        <end position="24"/>
    </location>
</feature>
<keyword evidence="1" id="KW-0863">Zinc-finger</keyword>
<dbReference type="InterPro" id="IPR013083">
    <property type="entry name" value="Znf_RING/FYVE/PHD"/>
</dbReference>
<dbReference type="PANTHER" id="PTHR22765:SF434">
    <property type="entry name" value="GB|AAD18119.1-RELATED"/>
    <property type="match status" value="1"/>
</dbReference>
<accession>A0A813L3T8</accession>
<keyword evidence="3" id="KW-0472">Membrane</keyword>
<dbReference type="Gene3D" id="3.30.40.10">
    <property type="entry name" value="Zinc/RING finger domain, C3HC4 (zinc finger)"/>
    <property type="match status" value="1"/>
</dbReference>
<keyword evidence="1" id="KW-0479">Metal-binding</keyword>
<dbReference type="GO" id="GO:0061630">
    <property type="term" value="F:ubiquitin protein ligase activity"/>
    <property type="evidence" value="ECO:0007669"/>
    <property type="project" value="TreeGrafter"/>
</dbReference>
<keyword evidence="3" id="KW-0812">Transmembrane</keyword>
<evidence type="ECO:0000256" key="1">
    <source>
        <dbReference type="PROSITE-ProRule" id="PRU00175"/>
    </source>
</evidence>
<dbReference type="SUPFAM" id="SSF57850">
    <property type="entry name" value="RING/U-box"/>
    <property type="match status" value="1"/>
</dbReference>
<dbReference type="PROSITE" id="PS50089">
    <property type="entry name" value="ZF_RING_2"/>
    <property type="match status" value="1"/>
</dbReference>
<dbReference type="InterPro" id="IPR001841">
    <property type="entry name" value="Znf_RING"/>
</dbReference>
<dbReference type="GO" id="GO:0008270">
    <property type="term" value="F:zinc ion binding"/>
    <property type="evidence" value="ECO:0007669"/>
    <property type="project" value="UniProtKB-KW"/>
</dbReference>
<dbReference type="SMART" id="SM00184">
    <property type="entry name" value="RING"/>
    <property type="match status" value="1"/>
</dbReference>
<dbReference type="InterPro" id="IPR051826">
    <property type="entry name" value="E3_ubiquitin-ligase_domain"/>
</dbReference>
<dbReference type="Pfam" id="PF13639">
    <property type="entry name" value="zf-RING_2"/>
    <property type="match status" value="1"/>
</dbReference>
<comment type="caution">
    <text evidence="5">The sequence shown here is derived from an EMBL/GenBank/DDBJ whole genome shotgun (WGS) entry which is preliminary data.</text>
</comment>
<reference evidence="5" key="1">
    <citation type="submission" date="2021-02" db="EMBL/GenBank/DDBJ databases">
        <authorList>
            <person name="Dougan E. K."/>
            <person name="Rhodes N."/>
            <person name="Thang M."/>
            <person name="Chan C."/>
        </authorList>
    </citation>
    <scope>NUCLEOTIDE SEQUENCE</scope>
</reference>
<feature type="region of interest" description="Disordered" evidence="2">
    <location>
        <begin position="120"/>
        <end position="141"/>
    </location>
</feature>
<organism evidence="5 6">
    <name type="scientific">Polarella glacialis</name>
    <name type="common">Dinoflagellate</name>
    <dbReference type="NCBI Taxonomy" id="89957"/>
    <lineage>
        <taxon>Eukaryota</taxon>
        <taxon>Sar</taxon>
        <taxon>Alveolata</taxon>
        <taxon>Dinophyceae</taxon>
        <taxon>Suessiales</taxon>
        <taxon>Suessiaceae</taxon>
        <taxon>Polarella</taxon>
    </lineage>
</organism>
<keyword evidence="3" id="KW-1133">Transmembrane helix</keyword>
<keyword evidence="1" id="KW-0862">Zinc</keyword>
<name>A0A813L3T8_POLGL</name>
<dbReference type="Proteomes" id="UP000626109">
    <property type="component" value="Unassembled WGS sequence"/>
</dbReference>
<dbReference type="EMBL" id="CAJNNW010033503">
    <property type="protein sequence ID" value="CAE8719263.1"/>
    <property type="molecule type" value="Genomic_DNA"/>
</dbReference>
<sequence length="141" mass="15320">MEQVITSAGASSFVVAFTFLILFIRSKPRPPDEPSEQLISELIDQAKLIFPVLSVLEEPMCVICLEDVAPGDPARQLSCSHAFHAECIDSWWMSSLQKMTNLQVSCPTCRSSALPQPLGNSTLAATIPPEEEVDSTQAVSV</sequence>
<evidence type="ECO:0000259" key="4">
    <source>
        <dbReference type="PROSITE" id="PS50089"/>
    </source>
</evidence>
<evidence type="ECO:0000313" key="5">
    <source>
        <dbReference type="EMBL" id="CAE8719263.1"/>
    </source>
</evidence>
<dbReference type="GO" id="GO:0006511">
    <property type="term" value="P:ubiquitin-dependent protein catabolic process"/>
    <property type="evidence" value="ECO:0007669"/>
    <property type="project" value="TreeGrafter"/>
</dbReference>
<dbReference type="PANTHER" id="PTHR22765">
    <property type="entry name" value="RING FINGER AND PROTEASE ASSOCIATED DOMAIN-CONTAINING"/>
    <property type="match status" value="1"/>
</dbReference>
<proteinExistence type="predicted"/>